<comment type="caution">
    <text evidence="1">The sequence shown here is derived from an EMBL/GenBank/DDBJ whole genome shotgun (WGS) entry which is preliminary data.</text>
</comment>
<dbReference type="PROSITE" id="PS51257">
    <property type="entry name" value="PROKAR_LIPOPROTEIN"/>
    <property type="match status" value="1"/>
</dbReference>
<dbReference type="InterPro" id="IPR013783">
    <property type="entry name" value="Ig-like_fold"/>
</dbReference>
<name>A0A4S3ZST6_9FLAO</name>
<dbReference type="InterPro" id="IPR036116">
    <property type="entry name" value="FN3_sf"/>
</dbReference>
<evidence type="ECO:0008006" key="3">
    <source>
        <dbReference type="Google" id="ProtNLM"/>
    </source>
</evidence>
<keyword evidence="2" id="KW-1185">Reference proteome</keyword>
<reference evidence="1 2" key="1">
    <citation type="submission" date="2019-04" db="EMBL/GenBank/DDBJ databases">
        <title>Flavobacterium sp. nov. isolated from construction timber.</title>
        <authorList>
            <person name="Lin S.-Y."/>
            <person name="Chang C.-T."/>
            <person name="Young C.-C."/>
        </authorList>
    </citation>
    <scope>NUCLEOTIDE SEQUENCE [LARGE SCALE GENOMIC DNA]</scope>
    <source>
        <strain evidence="1 2">CC-CTC003</strain>
    </source>
</reference>
<dbReference type="RefSeq" id="WP_136403729.1">
    <property type="nucleotide sequence ID" value="NZ_SSNZ01000007.1"/>
</dbReference>
<sequence>MRTISKIALFLVAVFMSSCEDILEKDISNSTVQATYPLNAAVVQSNVVNFQWNKMDGAKTYRVQVYDVHQSLIAEKETEDLHLEQELPSGQYQWRVRGENFAYQSQYTFPISFSTQITEDLTNQLVVLSSPDSDIYTNLATMTLSWQSLQAATNYSAEVVNTSTGQSVYSNTNLTATSISLDNVALTSDGVYQWKVQAMNSNNSTQTQFSTRKFNIDRVNPNQPQNTAPANNATLSLNQQITFSWTISQDSGTVQSPISYVLQFSDNQSFSNITQQFDVTSTSFQQTFTTAGTYYWRVKAKDKAGNEGTYSAGFKIVLN</sequence>
<dbReference type="Proteomes" id="UP000307507">
    <property type="component" value="Unassembled WGS sequence"/>
</dbReference>
<accession>A0A4S3ZST6</accession>
<dbReference type="EMBL" id="SSNZ01000007">
    <property type="protein sequence ID" value="THF48736.1"/>
    <property type="molecule type" value="Genomic_DNA"/>
</dbReference>
<organism evidence="1 2">
    <name type="scientific">Flavobacterium supellecticarium</name>
    <dbReference type="NCBI Taxonomy" id="2565924"/>
    <lineage>
        <taxon>Bacteria</taxon>
        <taxon>Pseudomonadati</taxon>
        <taxon>Bacteroidota</taxon>
        <taxon>Flavobacteriia</taxon>
        <taxon>Flavobacteriales</taxon>
        <taxon>Flavobacteriaceae</taxon>
        <taxon>Flavobacterium</taxon>
    </lineage>
</organism>
<dbReference type="OrthoDB" id="1121506at2"/>
<proteinExistence type="predicted"/>
<evidence type="ECO:0000313" key="2">
    <source>
        <dbReference type="Proteomes" id="UP000307507"/>
    </source>
</evidence>
<dbReference type="SUPFAM" id="SSF49265">
    <property type="entry name" value="Fibronectin type III"/>
    <property type="match status" value="1"/>
</dbReference>
<dbReference type="AlphaFoldDB" id="A0A4S3ZST6"/>
<evidence type="ECO:0000313" key="1">
    <source>
        <dbReference type="EMBL" id="THF48736.1"/>
    </source>
</evidence>
<protein>
    <recommendedName>
        <fullName evidence="3">Fibronectin type-III domain-containing protein</fullName>
    </recommendedName>
</protein>
<gene>
    <name evidence="1" type="ORF">E6C50_13340</name>
</gene>
<dbReference type="Gene3D" id="2.60.40.10">
    <property type="entry name" value="Immunoglobulins"/>
    <property type="match status" value="3"/>
</dbReference>